<dbReference type="HOGENOM" id="CLU_028200_0_0_1"/>
<evidence type="ECO:0000256" key="4">
    <source>
        <dbReference type="ARBA" id="ARBA00023136"/>
    </source>
</evidence>
<reference evidence="10" key="1">
    <citation type="journal article" date="2014" name="Genome Announc.">
        <title>Draft genome sequence of the formaldehyde-resistant fungus Byssochlamys spectabilis No. 5 (anamorph Paecilomyces variotii No. 5) (NBRC109023).</title>
        <authorList>
            <person name="Oka T."/>
            <person name="Ekino K."/>
            <person name="Fukuda K."/>
            <person name="Nomura Y."/>
        </authorList>
    </citation>
    <scope>NUCLEOTIDE SEQUENCE [LARGE SCALE GENOMIC DNA]</scope>
    <source>
        <strain evidence="10">No. 5 / NBRC 109023</strain>
    </source>
</reference>
<evidence type="ECO:0000256" key="6">
    <source>
        <dbReference type="SAM" id="MobiDB-lite"/>
    </source>
</evidence>
<comment type="similarity">
    <text evidence="5">Belongs to the SAT4 family.</text>
</comment>
<feature type="region of interest" description="Disordered" evidence="6">
    <location>
        <begin position="288"/>
        <end position="309"/>
    </location>
</feature>
<evidence type="ECO:0000256" key="5">
    <source>
        <dbReference type="ARBA" id="ARBA00038359"/>
    </source>
</evidence>
<evidence type="ECO:0000256" key="3">
    <source>
        <dbReference type="ARBA" id="ARBA00022989"/>
    </source>
</evidence>
<sequence>MPSLTPEQIQYQMSHRNDDRGPGIVVAISVMLAVAYVAVCLRVVARRMGGAPLKMDDWMIMVGLFLSTCFAIGCFVCVSLGMGKHAIVVKQPTQLAKAILTTEVLYTPASTSVKFSILLFYRRLFPLQKYLNWTMLGVAVFLVVFALAQMLSVIIQCTPPAALWDPAAHPNAHCDNYAPALLLFAIINALTDVFILCIPLPTLWKLRISVTRRRQLIGIFLMGGLVCVVSICRAGYVAQVSLTDPSWDDINTVILSAVENCAGVLSACLPTTLPIWRYLRHGKAVEEPHHYRHESEDSRRKPSGKKNMYGDTMILNSIAKDDAMSHSNRSSDLTQETLKPSDPSPQHPASAIRVTTDLQQEDELYAPNQLPPYQPYDGITQRW</sequence>
<keyword evidence="3 7" id="KW-1133">Transmembrane helix</keyword>
<name>V5HZ54_BYSSN</name>
<evidence type="ECO:0000256" key="1">
    <source>
        <dbReference type="ARBA" id="ARBA00004141"/>
    </source>
</evidence>
<comment type="caution">
    <text evidence="9">The sequence shown here is derived from an EMBL/GenBank/DDBJ whole genome shotgun (WGS) entry which is preliminary data.</text>
</comment>
<keyword evidence="10" id="KW-1185">Reference proteome</keyword>
<feature type="transmembrane region" description="Helical" evidence="7">
    <location>
        <begin position="57"/>
        <end position="83"/>
    </location>
</feature>
<feature type="compositionally biased region" description="Basic and acidic residues" evidence="6">
    <location>
        <begin position="288"/>
        <end position="300"/>
    </location>
</feature>
<accession>V5HZ54</accession>
<evidence type="ECO:0000313" key="10">
    <source>
        <dbReference type="Proteomes" id="UP000018001"/>
    </source>
</evidence>
<keyword evidence="2 7" id="KW-0812">Transmembrane</keyword>
<feature type="transmembrane region" description="Helical" evidence="7">
    <location>
        <begin position="216"/>
        <end position="236"/>
    </location>
</feature>
<dbReference type="OrthoDB" id="3934549at2759"/>
<feature type="compositionally biased region" description="Polar residues" evidence="6">
    <location>
        <begin position="325"/>
        <end position="338"/>
    </location>
</feature>
<comment type="subcellular location">
    <subcellularLocation>
        <location evidence="1">Membrane</location>
        <topology evidence="1">Multi-pass membrane protein</topology>
    </subcellularLocation>
</comment>
<evidence type="ECO:0000256" key="2">
    <source>
        <dbReference type="ARBA" id="ARBA00022692"/>
    </source>
</evidence>
<evidence type="ECO:0000313" key="9">
    <source>
        <dbReference type="EMBL" id="GAD95310.1"/>
    </source>
</evidence>
<feature type="transmembrane region" description="Helical" evidence="7">
    <location>
        <begin position="23"/>
        <end position="45"/>
    </location>
</feature>
<dbReference type="Pfam" id="PF20684">
    <property type="entry name" value="Fung_rhodopsin"/>
    <property type="match status" value="1"/>
</dbReference>
<dbReference type="Proteomes" id="UP000018001">
    <property type="component" value="Unassembled WGS sequence"/>
</dbReference>
<feature type="domain" description="Rhodopsin" evidence="8">
    <location>
        <begin position="41"/>
        <end position="276"/>
    </location>
</feature>
<gene>
    <name evidence="9" type="ORF">PVAR5_3952</name>
</gene>
<dbReference type="GO" id="GO:0016020">
    <property type="term" value="C:membrane"/>
    <property type="evidence" value="ECO:0007669"/>
    <property type="project" value="UniProtKB-SubCell"/>
</dbReference>
<dbReference type="InterPro" id="IPR049326">
    <property type="entry name" value="Rhodopsin_dom_fungi"/>
</dbReference>
<dbReference type="AlphaFoldDB" id="V5HZ54"/>
<feature type="transmembrane region" description="Helical" evidence="7">
    <location>
        <begin position="133"/>
        <end position="155"/>
    </location>
</feature>
<dbReference type="PANTHER" id="PTHR33048:SF47">
    <property type="entry name" value="INTEGRAL MEMBRANE PROTEIN-RELATED"/>
    <property type="match status" value="1"/>
</dbReference>
<evidence type="ECO:0000256" key="7">
    <source>
        <dbReference type="SAM" id="Phobius"/>
    </source>
</evidence>
<protein>
    <submittedName>
        <fullName evidence="9">Integral membrane protein</fullName>
    </submittedName>
</protein>
<dbReference type="EMBL" id="BAUL01000122">
    <property type="protein sequence ID" value="GAD95310.1"/>
    <property type="molecule type" value="Genomic_DNA"/>
</dbReference>
<dbReference type="InterPro" id="IPR052337">
    <property type="entry name" value="SAT4-like"/>
</dbReference>
<evidence type="ECO:0000259" key="8">
    <source>
        <dbReference type="Pfam" id="PF20684"/>
    </source>
</evidence>
<organism evidence="9 10">
    <name type="scientific">Byssochlamys spectabilis (strain No. 5 / NBRC 109023)</name>
    <name type="common">Paecilomyces variotii</name>
    <dbReference type="NCBI Taxonomy" id="1356009"/>
    <lineage>
        <taxon>Eukaryota</taxon>
        <taxon>Fungi</taxon>
        <taxon>Dikarya</taxon>
        <taxon>Ascomycota</taxon>
        <taxon>Pezizomycotina</taxon>
        <taxon>Eurotiomycetes</taxon>
        <taxon>Eurotiomycetidae</taxon>
        <taxon>Eurotiales</taxon>
        <taxon>Thermoascaceae</taxon>
        <taxon>Paecilomyces</taxon>
    </lineage>
</organism>
<feature type="region of interest" description="Disordered" evidence="6">
    <location>
        <begin position="324"/>
        <end position="383"/>
    </location>
</feature>
<dbReference type="InParanoid" id="V5HZ54"/>
<dbReference type="eggNOG" id="ENOG502T520">
    <property type="taxonomic scope" value="Eukaryota"/>
</dbReference>
<proteinExistence type="inferred from homology"/>
<feature type="transmembrane region" description="Helical" evidence="7">
    <location>
        <begin position="180"/>
        <end position="204"/>
    </location>
</feature>
<keyword evidence="4 7" id="KW-0472">Membrane</keyword>
<dbReference type="PANTHER" id="PTHR33048">
    <property type="entry name" value="PTH11-LIKE INTEGRAL MEMBRANE PROTEIN (AFU_ORTHOLOGUE AFUA_5G11245)"/>
    <property type="match status" value="1"/>
</dbReference>